<keyword evidence="8 9" id="KW-0472">Membrane</keyword>
<protein>
    <submittedName>
        <fullName evidence="10">Putative Tumor suppressor candidate</fullName>
    </submittedName>
</protein>
<dbReference type="GO" id="GO:0018279">
    <property type="term" value="P:protein N-linked glycosylation via asparagine"/>
    <property type="evidence" value="ECO:0007669"/>
    <property type="project" value="TreeGrafter"/>
</dbReference>
<keyword evidence="7 9" id="KW-1133">Transmembrane helix</keyword>
<dbReference type="Gene3D" id="3.40.30.10">
    <property type="entry name" value="Glutaredoxin"/>
    <property type="match status" value="1"/>
</dbReference>
<organism evidence="10 11">
    <name type="scientific">Tripterygium wilfordii</name>
    <name type="common">Thunder God vine</name>
    <dbReference type="NCBI Taxonomy" id="458696"/>
    <lineage>
        <taxon>Eukaryota</taxon>
        <taxon>Viridiplantae</taxon>
        <taxon>Streptophyta</taxon>
        <taxon>Embryophyta</taxon>
        <taxon>Tracheophyta</taxon>
        <taxon>Spermatophyta</taxon>
        <taxon>Magnoliopsida</taxon>
        <taxon>eudicotyledons</taxon>
        <taxon>Gunneridae</taxon>
        <taxon>Pentapetalae</taxon>
        <taxon>rosids</taxon>
        <taxon>fabids</taxon>
        <taxon>Celastrales</taxon>
        <taxon>Celastraceae</taxon>
        <taxon>Tripterygium</taxon>
    </lineage>
</organism>
<comment type="caution">
    <text evidence="10">The sequence shown here is derived from an EMBL/GenBank/DDBJ whole genome shotgun (WGS) entry which is preliminary data.</text>
</comment>
<comment type="function">
    <text evidence="1">Subunit of the oligosaccharyl transferase (OST) complex that catalyzes the initial transfer of a defined glycan (Glc(3)Man(9)GlcNAc(2) in eukaryotes) from the lipid carrier dolichol-pyrophosphate to an asparagine residue within an Asn-X-Ser/Thr consensus motif in nascent polypeptide chains, the first step in protein N-glycosylation. N-glycosylation occurs cotranslationally and the complex associates with the Sec61 complex at the channel-forming translocon complex that mediates protein translocation across the endoplasmic reticulum (ER). All subunits are required for a maximal enzyme activity.</text>
</comment>
<dbReference type="InParanoid" id="A0A7J7C4C9"/>
<gene>
    <name evidence="10" type="ORF">HS088_TW21G01176</name>
</gene>
<keyword evidence="5" id="KW-0732">Signal</keyword>
<evidence type="ECO:0000256" key="6">
    <source>
        <dbReference type="ARBA" id="ARBA00022824"/>
    </source>
</evidence>
<evidence type="ECO:0000256" key="1">
    <source>
        <dbReference type="ARBA" id="ARBA00002791"/>
    </source>
</evidence>
<evidence type="ECO:0000256" key="7">
    <source>
        <dbReference type="ARBA" id="ARBA00022989"/>
    </source>
</evidence>
<name>A0A7J7C4C9_TRIWF</name>
<dbReference type="InterPro" id="IPR021149">
    <property type="entry name" value="OligosaccharylTrfase_OST3/OST6"/>
</dbReference>
<evidence type="ECO:0000313" key="11">
    <source>
        <dbReference type="Proteomes" id="UP000593562"/>
    </source>
</evidence>
<dbReference type="PANTHER" id="PTHR12692">
    <property type="entry name" value="DOLICHYL-DIPHOSPHOOLIGOSACCHARIDE--PROTEIN GLYCOSYLTRANSFERASE-RELATED"/>
    <property type="match status" value="1"/>
</dbReference>
<reference evidence="10 11" key="1">
    <citation type="journal article" date="2020" name="Nat. Commun.">
        <title>Genome of Tripterygium wilfordii and identification of cytochrome P450 involved in triptolide biosynthesis.</title>
        <authorList>
            <person name="Tu L."/>
            <person name="Su P."/>
            <person name="Zhang Z."/>
            <person name="Gao L."/>
            <person name="Wang J."/>
            <person name="Hu T."/>
            <person name="Zhou J."/>
            <person name="Zhang Y."/>
            <person name="Zhao Y."/>
            <person name="Liu Y."/>
            <person name="Song Y."/>
            <person name="Tong Y."/>
            <person name="Lu Y."/>
            <person name="Yang J."/>
            <person name="Xu C."/>
            <person name="Jia M."/>
            <person name="Peters R.J."/>
            <person name="Huang L."/>
            <person name="Gao W."/>
        </authorList>
    </citation>
    <scope>NUCLEOTIDE SEQUENCE [LARGE SCALE GENOMIC DNA]</scope>
    <source>
        <strain evidence="11">cv. XIE 37</strain>
        <tissue evidence="10">Leaf</tissue>
    </source>
</reference>
<evidence type="ECO:0000256" key="4">
    <source>
        <dbReference type="ARBA" id="ARBA00022692"/>
    </source>
</evidence>
<evidence type="ECO:0000256" key="9">
    <source>
        <dbReference type="SAM" id="Phobius"/>
    </source>
</evidence>
<evidence type="ECO:0000313" key="10">
    <source>
        <dbReference type="EMBL" id="KAF5729019.1"/>
    </source>
</evidence>
<keyword evidence="4 9" id="KW-0812">Transmembrane</keyword>
<dbReference type="PANTHER" id="PTHR12692:SF0">
    <property type="entry name" value="GH11935P"/>
    <property type="match status" value="1"/>
</dbReference>
<evidence type="ECO:0000256" key="8">
    <source>
        <dbReference type="ARBA" id="ARBA00023136"/>
    </source>
</evidence>
<proteinExistence type="inferred from homology"/>
<keyword evidence="6" id="KW-0256">Endoplasmic reticulum</keyword>
<feature type="transmembrane region" description="Helical" evidence="9">
    <location>
        <begin position="344"/>
        <end position="363"/>
    </location>
</feature>
<sequence length="372" mass="41345">MAVSKGPSATVNSSPQSVPSYRNSCLSLAGHCHIKARFLEKSTLLFFMIFCSLFHSLYTSSVNTNSEIEAELLSLRARSDDSVIHLNDLSVSRFLTSTKPPRSYYLIIFFDATHLHGNLQLNLQDFRHEFSLVASSFIANNEHDSSTLSKVFFCDIEFSESQSSFDLFGVVSAPHIGLVGPNVNNLKDADRMGRGDIRQIAESMAEFVESKTKVMVGPIHRPPSPLKNQLVLILVLLLILAPFLTKKVMSGETLLQNPKIWFCGAAVCVYFFSVSGAMYNIIHKMPMFLVDPNDPSELIFFHQGSGTQLGAEGFAVGFLYTVVGLVLALITHVFVTVKNVIAQWMIMIISLLISIWAVGKVVYLDDWKKGYM</sequence>
<accession>A0A7J7C4C9</accession>
<comment type="subcellular location">
    <subcellularLocation>
        <location evidence="2">Endoplasmic reticulum membrane</location>
        <topology evidence="2">Multi-pass membrane protein</topology>
    </subcellularLocation>
</comment>
<evidence type="ECO:0000256" key="5">
    <source>
        <dbReference type="ARBA" id="ARBA00022729"/>
    </source>
</evidence>
<evidence type="ECO:0000256" key="3">
    <source>
        <dbReference type="ARBA" id="ARBA00009561"/>
    </source>
</evidence>
<dbReference type="AlphaFoldDB" id="A0A7J7C4C9"/>
<feature type="transmembrane region" description="Helical" evidence="9">
    <location>
        <begin position="230"/>
        <end position="248"/>
    </location>
</feature>
<dbReference type="Pfam" id="PF04756">
    <property type="entry name" value="OST3_OST6"/>
    <property type="match status" value="1"/>
</dbReference>
<keyword evidence="11" id="KW-1185">Reference proteome</keyword>
<dbReference type="Proteomes" id="UP000593562">
    <property type="component" value="Unassembled WGS sequence"/>
</dbReference>
<feature type="transmembrane region" description="Helical" evidence="9">
    <location>
        <begin position="260"/>
        <end position="282"/>
    </location>
</feature>
<feature type="transmembrane region" description="Helical" evidence="9">
    <location>
        <begin position="314"/>
        <end position="337"/>
    </location>
</feature>
<dbReference type="EMBL" id="JAAARO010000021">
    <property type="protein sequence ID" value="KAF5729019.1"/>
    <property type="molecule type" value="Genomic_DNA"/>
</dbReference>
<comment type="similarity">
    <text evidence="3">Belongs to the OST3/OST6 family.</text>
</comment>
<evidence type="ECO:0000256" key="2">
    <source>
        <dbReference type="ARBA" id="ARBA00004477"/>
    </source>
</evidence>
<dbReference type="GO" id="GO:0008250">
    <property type="term" value="C:oligosaccharyltransferase complex"/>
    <property type="evidence" value="ECO:0007669"/>
    <property type="project" value="TreeGrafter"/>
</dbReference>